<comment type="caution">
    <text evidence="1">The sequence shown here is derived from an EMBL/GenBank/DDBJ whole genome shotgun (WGS) entry which is preliminary data.</text>
</comment>
<evidence type="ECO:0000313" key="1">
    <source>
        <dbReference type="EMBL" id="MBD2692649.1"/>
    </source>
</evidence>
<keyword evidence="2" id="KW-1185">Reference proteome</keyword>
<organism evidence="1 2">
    <name type="scientific">Anabaena catenula FACHB-362</name>
    <dbReference type="NCBI Taxonomy" id="2692877"/>
    <lineage>
        <taxon>Bacteria</taxon>
        <taxon>Bacillati</taxon>
        <taxon>Cyanobacteriota</taxon>
        <taxon>Cyanophyceae</taxon>
        <taxon>Nostocales</taxon>
        <taxon>Nostocaceae</taxon>
        <taxon>Anabaena</taxon>
    </lineage>
</organism>
<name>A0ABR8J2Q8_9NOST</name>
<evidence type="ECO:0000313" key="2">
    <source>
        <dbReference type="Proteomes" id="UP000660381"/>
    </source>
</evidence>
<dbReference type="EMBL" id="JACJTQ010000017">
    <property type="protein sequence ID" value="MBD2692649.1"/>
    <property type="molecule type" value="Genomic_DNA"/>
</dbReference>
<dbReference type="Proteomes" id="UP000660381">
    <property type="component" value="Unassembled WGS sequence"/>
</dbReference>
<protein>
    <submittedName>
        <fullName evidence="1">Uncharacterized protein</fullName>
    </submittedName>
</protein>
<proteinExistence type="predicted"/>
<dbReference type="RefSeq" id="WP_190907016.1">
    <property type="nucleotide sequence ID" value="NZ_JACJTQ010000017.1"/>
</dbReference>
<gene>
    <name evidence="1" type="ORF">H6G68_12925</name>
</gene>
<sequence>MPLTKVVYKQIKNPGNYQSKTVEAEFIVNADAGETPEQGMKECKELVMNELYPPDPHKVTEEDINNDTDLFL</sequence>
<reference evidence="1 2" key="1">
    <citation type="journal article" date="2020" name="ISME J.">
        <title>Comparative genomics reveals insights into cyanobacterial evolution and habitat adaptation.</title>
        <authorList>
            <person name="Chen M.Y."/>
            <person name="Teng W.K."/>
            <person name="Zhao L."/>
            <person name="Hu C.X."/>
            <person name="Zhou Y.K."/>
            <person name="Han B.P."/>
            <person name="Song L.R."/>
            <person name="Shu W.S."/>
        </authorList>
    </citation>
    <scope>NUCLEOTIDE SEQUENCE [LARGE SCALE GENOMIC DNA]</scope>
    <source>
        <strain evidence="1 2">FACHB-362</strain>
    </source>
</reference>
<accession>A0ABR8J2Q8</accession>